<dbReference type="InterPro" id="IPR008266">
    <property type="entry name" value="Tyr_kinase_AS"/>
</dbReference>
<dbReference type="GO" id="GO:0007411">
    <property type="term" value="P:axon guidance"/>
    <property type="evidence" value="ECO:0007669"/>
    <property type="project" value="TreeGrafter"/>
</dbReference>
<dbReference type="InterPro" id="IPR020635">
    <property type="entry name" value="Tyr_kinase_cat_dom"/>
</dbReference>
<evidence type="ECO:0000256" key="14">
    <source>
        <dbReference type="PROSITE-ProRule" id="PRU10141"/>
    </source>
</evidence>
<proteinExistence type="predicted"/>
<organism evidence="17 18">
    <name type="scientific">Dimorphilus gyrociliatus</name>
    <dbReference type="NCBI Taxonomy" id="2664684"/>
    <lineage>
        <taxon>Eukaryota</taxon>
        <taxon>Metazoa</taxon>
        <taxon>Spiralia</taxon>
        <taxon>Lophotrochozoa</taxon>
        <taxon>Annelida</taxon>
        <taxon>Polychaeta</taxon>
        <taxon>Polychaeta incertae sedis</taxon>
        <taxon>Dinophilidae</taxon>
        <taxon>Dimorphilus</taxon>
    </lineage>
</organism>
<dbReference type="PROSITE" id="PS00107">
    <property type="entry name" value="PROTEIN_KINASE_ATP"/>
    <property type="match status" value="1"/>
</dbReference>
<dbReference type="FunFam" id="3.30.200.20:FF:000143">
    <property type="entry name" value="Ephrin type-B receptor 6"/>
    <property type="match status" value="1"/>
</dbReference>
<dbReference type="InterPro" id="IPR000719">
    <property type="entry name" value="Prot_kinase_dom"/>
</dbReference>
<dbReference type="SMART" id="SM00454">
    <property type="entry name" value="SAM"/>
    <property type="match status" value="1"/>
</dbReference>
<dbReference type="GO" id="GO:0030425">
    <property type="term" value="C:dendrite"/>
    <property type="evidence" value="ECO:0007669"/>
    <property type="project" value="TreeGrafter"/>
</dbReference>
<keyword evidence="8" id="KW-0418">Kinase</keyword>
<feature type="domain" description="SAM" evidence="16">
    <location>
        <begin position="346"/>
        <end position="402"/>
    </location>
</feature>
<accession>A0A7I8W8S8</accession>
<dbReference type="Gene3D" id="1.10.510.10">
    <property type="entry name" value="Transferase(Phosphotransferase) domain 1"/>
    <property type="match status" value="1"/>
</dbReference>
<keyword evidence="12" id="KW-0675">Receptor</keyword>
<evidence type="ECO:0000256" key="9">
    <source>
        <dbReference type="ARBA" id="ARBA00022840"/>
    </source>
</evidence>
<comment type="subcellular location">
    <subcellularLocation>
        <location evidence="1">Cell membrane</location>
        <topology evidence="1">Single-pass type I membrane protein</topology>
    </subcellularLocation>
</comment>
<dbReference type="SUPFAM" id="SSF47769">
    <property type="entry name" value="SAM/Pointed domain"/>
    <property type="match status" value="1"/>
</dbReference>
<evidence type="ECO:0000259" key="16">
    <source>
        <dbReference type="PROSITE" id="PS50105"/>
    </source>
</evidence>
<keyword evidence="3" id="KW-1003">Cell membrane</keyword>
<dbReference type="PROSITE" id="PS50011">
    <property type="entry name" value="PROTEIN_KINASE_DOM"/>
    <property type="match status" value="1"/>
</dbReference>
<feature type="binding site" evidence="14">
    <location>
        <position position="87"/>
    </location>
    <ligand>
        <name>ATP</name>
        <dbReference type="ChEBI" id="CHEBI:30616"/>
    </ligand>
</feature>
<dbReference type="AlphaFoldDB" id="A0A7I8W8S8"/>
<evidence type="ECO:0000256" key="7">
    <source>
        <dbReference type="ARBA" id="ARBA00022741"/>
    </source>
</evidence>
<keyword evidence="10" id="KW-0472">Membrane</keyword>
<keyword evidence="5" id="KW-0808">Transferase</keyword>
<dbReference type="GO" id="GO:0005524">
    <property type="term" value="F:ATP binding"/>
    <property type="evidence" value="ECO:0007669"/>
    <property type="project" value="UniProtKB-UniRule"/>
</dbReference>
<evidence type="ECO:0000313" key="17">
    <source>
        <dbReference type="EMBL" id="CAD5124531.1"/>
    </source>
</evidence>
<reference evidence="17 18" key="1">
    <citation type="submission" date="2020-08" db="EMBL/GenBank/DDBJ databases">
        <authorList>
            <person name="Hejnol A."/>
        </authorList>
    </citation>
    <scope>NUCLEOTIDE SEQUENCE [LARGE SCALE GENOMIC DNA]</scope>
</reference>
<dbReference type="GO" id="GO:0005005">
    <property type="term" value="F:transmembrane-ephrin receptor activity"/>
    <property type="evidence" value="ECO:0007669"/>
    <property type="project" value="TreeGrafter"/>
</dbReference>
<dbReference type="GO" id="GO:0005886">
    <property type="term" value="C:plasma membrane"/>
    <property type="evidence" value="ECO:0007669"/>
    <property type="project" value="UniProtKB-SubCell"/>
</dbReference>
<dbReference type="Proteomes" id="UP000549394">
    <property type="component" value="Unassembled WGS sequence"/>
</dbReference>
<comment type="caution">
    <text evidence="17">The sequence shown here is derived from an EMBL/GenBank/DDBJ whole genome shotgun (WGS) entry which is preliminary data.</text>
</comment>
<dbReference type="OrthoDB" id="4062651at2759"/>
<keyword evidence="11" id="KW-0829">Tyrosine-protein kinase</keyword>
<evidence type="ECO:0000256" key="3">
    <source>
        <dbReference type="ARBA" id="ARBA00022475"/>
    </source>
</evidence>
<dbReference type="InterPro" id="IPR017441">
    <property type="entry name" value="Protein_kinase_ATP_BS"/>
</dbReference>
<keyword evidence="9 14" id="KW-0067">ATP-binding</keyword>
<dbReference type="InterPro" id="IPR001245">
    <property type="entry name" value="Ser-Thr/Tyr_kinase_cat_dom"/>
</dbReference>
<dbReference type="InterPro" id="IPR013761">
    <property type="entry name" value="SAM/pointed_sf"/>
</dbReference>
<dbReference type="PROSITE" id="PS50105">
    <property type="entry name" value="SAM_DOMAIN"/>
    <property type="match status" value="1"/>
</dbReference>
<evidence type="ECO:0000256" key="11">
    <source>
        <dbReference type="ARBA" id="ARBA00023137"/>
    </source>
</evidence>
<dbReference type="EC" id="2.7.10.1" evidence="2"/>
<dbReference type="Gene3D" id="1.10.150.50">
    <property type="entry name" value="Transcription Factor, Ets-1"/>
    <property type="match status" value="1"/>
</dbReference>
<evidence type="ECO:0000256" key="8">
    <source>
        <dbReference type="ARBA" id="ARBA00022777"/>
    </source>
</evidence>
<gene>
    <name evidence="17" type="ORF">DGYR_LOCUS12066</name>
</gene>
<feature type="domain" description="Protein kinase" evidence="15">
    <location>
        <begin position="54"/>
        <end position="321"/>
    </location>
</feature>
<keyword evidence="4" id="KW-0597">Phosphoprotein</keyword>
<dbReference type="Pfam" id="PF00536">
    <property type="entry name" value="SAM_1"/>
    <property type="match status" value="1"/>
</dbReference>
<dbReference type="PROSITE" id="PS00109">
    <property type="entry name" value="PROTEIN_KINASE_TYR"/>
    <property type="match status" value="1"/>
</dbReference>
<evidence type="ECO:0000256" key="13">
    <source>
        <dbReference type="ARBA" id="ARBA00023180"/>
    </source>
</evidence>
<evidence type="ECO:0000256" key="2">
    <source>
        <dbReference type="ARBA" id="ARBA00011902"/>
    </source>
</evidence>
<dbReference type="PANTHER" id="PTHR46877">
    <property type="entry name" value="EPH RECEPTOR A5"/>
    <property type="match status" value="1"/>
</dbReference>
<keyword evidence="13" id="KW-0325">Glycoprotein</keyword>
<evidence type="ECO:0000256" key="6">
    <source>
        <dbReference type="ARBA" id="ARBA00022729"/>
    </source>
</evidence>
<dbReference type="PRINTS" id="PR00109">
    <property type="entry name" value="TYRKINASE"/>
</dbReference>
<evidence type="ECO:0000256" key="5">
    <source>
        <dbReference type="ARBA" id="ARBA00022679"/>
    </source>
</evidence>
<name>A0A7I8W8S8_9ANNE</name>
<protein>
    <recommendedName>
        <fullName evidence="2">receptor protein-tyrosine kinase</fullName>
        <ecNumber evidence="2">2.7.10.1</ecNumber>
    </recommendedName>
</protein>
<evidence type="ECO:0000256" key="4">
    <source>
        <dbReference type="ARBA" id="ARBA00022553"/>
    </source>
</evidence>
<evidence type="ECO:0000256" key="12">
    <source>
        <dbReference type="ARBA" id="ARBA00023170"/>
    </source>
</evidence>
<evidence type="ECO:0000256" key="10">
    <source>
        <dbReference type="ARBA" id="ARBA00023136"/>
    </source>
</evidence>
<dbReference type="SMART" id="SM00219">
    <property type="entry name" value="TyrKc"/>
    <property type="match status" value="1"/>
</dbReference>
<evidence type="ECO:0000256" key="1">
    <source>
        <dbReference type="ARBA" id="ARBA00004251"/>
    </source>
</evidence>
<evidence type="ECO:0000259" key="15">
    <source>
        <dbReference type="PROSITE" id="PS50011"/>
    </source>
</evidence>
<sequence>MQPDAYNSRVPRSVGPKIPFVSTPKSRTYVDPHTYEDPNEAIREFAKEIDVSFITIEEVIGGGEFGDVCKGKFRIPAMNIEKDVAIKTLKPDGGDKARSDMLAEASIMGQFDDPNIVSLEGVVTRSNPIMIVTEYMRNGSLDKFLQQNDGMFTILQLIGMMRGVASGMVYLSHISFVHRDLAARNILVNENLVCKVSDFGLSRELEMDRSDYTTKGGKIPVRWTAPEAISYRKFTSASDVWSFGVVMWEILTYGERPYWNWSNQDVIKAVEEGFRLPPTMNYCPKILYQLMLDCWRVERSERPKFIEIVNRLDNLSRNPYLMEDGIALSAIDIDPDHYISPSDLLTVEEWLRSLNLERYTNVFISNGYTQVCHCLPLNHEHLLGLGIVSAVHRKKMLDSLRSPDGYIV</sequence>
<dbReference type="Pfam" id="PF07714">
    <property type="entry name" value="PK_Tyr_Ser-Thr"/>
    <property type="match status" value="1"/>
</dbReference>
<evidence type="ECO:0000313" key="18">
    <source>
        <dbReference type="Proteomes" id="UP000549394"/>
    </source>
</evidence>
<keyword evidence="6" id="KW-0732">Signal</keyword>
<keyword evidence="7 14" id="KW-0547">Nucleotide-binding</keyword>
<dbReference type="InterPro" id="IPR001660">
    <property type="entry name" value="SAM"/>
</dbReference>
<dbReference type="SUPFAM" id="SSF56112">
    <property type="entry name" value="Protein kinase-like (PK-like)"/>
    <property type="match status" value="1"/>
</dbReference>
<dbReference type="Pfam" id="PF14575">
    <property type="entry name" value="EphA2_TM"/>
    <property type="match status" value="1"/>
</dbReference>
<dbReference type="EMBL" id="CAJFCJ010000021">
    <property type="protein sequence ID" value="CAD5124531.1"/>
    <property type="molecule type" value="Genomic_DNA"/>
</dbReference>
<dbReference type="InterPro" id="IPR011009">
    <property type="entry name" value="Kinase-like_dom_sf"/>
</dbReference>
<dbReference type="FunFam" id="1.10.510.10:FF:000268">
    <property type="entry name" value="Receptor protein-tyrosine kinase"/>
    <property type="match status" value="1"/>
</dbReference>
<dbReference type="InterPro" id="IPR050449">
    <property type="entry name" value="Ephrin_rcpt_TKs"/>
</dbReference>
<keyword evidence="18" id="KW-1185">Reference proteome</keyword>
<dbReference type="PANTHER" id="PTHR46877:SF14">
    <property type="entry name" value="RECEPTOR PROTEIN-TYROSINE KINASE"/>
    <property type="match status" value="1"/>
</dbReference>
<dbReference type="Gene3D" id="3.30.200.20">
    <property type="entry name" value="Phosphorylase Kinase, domain 1"/>
    <property type="match status" value="1"/>
</dbReference>
<dbReference type="InterPro" id="IPR027936">
    <property type="entry name" value="Eph_TM"/>
</dbReference>